<feature type="domain" description="N-acetyltransferase" evidence="1">
    <location>
        <begin position="15"/>
        <end position="180"/>
    </location>
</feature>
<reference evidence="2 3" key="1">
    <citation type="submission" date="2021-01" db="EMBL/GenBank/DDBJ databases">
        <title>Genomic Encyclopedia of Type Strains, Phase IV (KMG-IV): sequencing the most valuable type-strain genomes for metagenomic binning, comparative biology and taxonomic classification.</title>
        <authorList>
            <person name="Goeker M."/>
        </authorList>
    </citation>
    <scope>NUCLEOTIDE SEQUENCE [LARGE SCALE GENOMIC DNA]</scope>
    <source>
        <strain evidence="2 3">DSM 24834</strain>
    </source>
</reference>
<evidence type="ECO:0000259" key="1">
    <source>
        <dbReference type="PROSITE" id="PS51186"/>
    </source>
</evidence>
<dbReference type="EMBL" id="JAFBDZ010000001">
    <property type="protein sequence ID" value="MBM7583827.1"/>
    <property type="molecule type" value="Genomic_DNA"/>
</dbReference>
<protein>
    <submittedName>
        <fullName evidence="2">Ribosomal-protein-alanine N-acetyltransferase</fullName>
        <ecNumber evidence="2">2.3.1.267</ecNumber>
    </submittedName>
</protein>
<dbReference type="GO" id="GO:0008999">
    <property type="term" value="F:protein-N-terminal-alanine acetyltransferase activity"/>
    <property type="evidence" value="ECO:0007669"/>
    <property type="project" value="UniProtKB-EC"/>
</dbReference>
<dbReference type="InterPro" id="IPR000182">
    <property type="entry name" value="GNAT_dom"/>
</dbReference>
<proteinExistence type="predicted"/>
<dbReference type="InterPro" id="IPR051531">
    <property type="entry name" value="N-acetyltransferase"/>
</dbReference>
<dbReference type="EC" id="2.3.1.267" evidence="2"/>
<dbReference type="RefSeq" id="WP_338021697.1">
    <property type="nucleotide sequence ID" value="NZ_JAFBDZ010000001.1"/>
</dbReference>
<sequence length="189" mass="22324">MSKEMDELFIETNHFNLRELRLEDATALFPIISDEGTMKFITPHPVKTLKEMKSTVNKMIEGCKSKQEVVWVIEDKTTKKVVGVFRFHKWNQWHKKAEIGVVIRNEYQNQGVMKEILPKMLYHGFMKMNLNRIVGDIFEGNKASMKLLINHGFHKDGQLRETDFDGSEYHDTIVYSLLKREYEVLYNEH</sequence>
<evidence type="ECO:0000313" key="2">
    <source>
        <dbReference type="EMBL" id="MBM7583827.1"/>
    </source>
</evidence>
<dbReference type="InterPro" id="IPR016181">
    <property type="entry name" value="Acyl_CoA_acyltransferase"/>
</dbReference>
<dbReference type="PROSITE" id="PS51186">
    <property type="entry name" value="GNAT"/>
    <property type="match status" value="1"/>
</dbReference>
<name>A0ABS2N7J4_9BACI</name>
<keyword evidence="2" id="KW-0012">Acyltransferase</keyword>
<organism evidence="2 3">
    <name type="scientific">Rossellomorea pakistanensis</name>
    <dbReference type="NCBI Taxonomy" id="992288"/>
    <lineage>
        <taxon>Bacteria</taxon>
        <taxon>Bacillati</taxon>
        <taxon>Bacillota</taxon>
        <taxon>Bacilli</taxon>
        <taxon>Bacillales</taxon>
        <taxon>Bacillaceae</taxon>
        <taxon>Rossellomorea</taxon>
    </lineage>
</organism>
<dbReference type="Proteomes" id="UP001646157">
    <property type="component" value="Unassembled WGS sequence"/>
</dbReference>
<comment type="caution">
    <text evidence="2">The sequence shown here is derived from an EMBL/GenBank/DDBJ whole genome shotgun (WGS) entry which is preliminary data.</text>
</comment>
<keyword evidence="3" id="KW-1185">Reference proteome</keyword>
<dbReference type="Gene3D" id="3.40.630.30">
    <property type="match status" value="1"/>
</dbReference>
<accession>A0ABS2N7J4</accession>
<dbReference type="CDD" id="cd04301">
    <property type="entry name" value="NAT_SF"/>
    <property type="match status" value="1"/>
</dbReference>
<dbReference type="Pfam" id="PF13302">
    <property type="entry name" value="Acetyltransf_3"/>
    <property type="match status" value="1"/>
</dbReference>
<gene>
    <name evidence="2" type="ORF">JOC86_000364</name>
</gene>
<evidence type="ECO:0000313" key="3">
    <source>
        <dbReference type="Proteomes" id="UP001646157"/>
    </source>
</evidence>
<dbReference type="SUPFAM" id="SSF55729">
    <property type="entry name" value="Acyl-CoA N-acyltransferases (Nat)"/>
    <property type="match status" value="1"/>
</dbReference>
<dbReference type="PANTHER" id="PTHR43792">
    <property type="entry name" value="GNAT FAMILY, PUTATIVE (AFU_ORTHOLOGUE AFUA_3G00765)-RELATED-RELATED"/>
    <property type="match status" value="1"/>
</dbReference>
<keyword evidence="2" id="KW-0808">Transferase</keyword>